<keyword evidence="4" id="KW-0964">Secreted</keyword>
<name>A0A562SHE9_9HYPH</name>
<dbReference type="InterPro" id="IPR006026">
    <property type="entry name" value="Peptidase_Metallo"/>
</dbReference>
<dbReference type="SUPFAM" id="SSF55486">
    <property type="entry name" value="Metalloproteases ('zincins'), catalytic domain"/>
    <property type="match status" value="1"/>
</dbReference>
<dbReference type="EMBL" id="VLLF01000011">
    <property type="protein sequence ID" value="TWI80707.1"/>
    <property type="molecule type" value="Genomic_DNA"/>
</dbReference>
<comment type="similarity">
    <text evidence="3">Belongs to the peptidase M10B family.</text>
</comment>
<evidence type="ECO:0000313" key="12">
    <source>
        <dbReference type="Proteomes" id="UP000320593"/>
    </source>
</evidence>
<feature type="domain" description="Peptidase metallopeptidase" evidence="10">
    <location>
        <begin position="31"/>
        <end position="178"/>
    </location>
</feature>
<keyword evidence="7" id="KW-0677">Repeat</keyword>
<comment type="cofactor">
    <cofactor evidence="1">
        <name>Ca(2+)</name>
        <dbReference type="ChEBI" id="CHEBI:29108"/>
    </cofactor>
</comment>
<sequence>MNAYWGEEMAAITRAQTASSSNPYLAALISPEGAWDTSTTVTYFFDDGQGKAWTDAEIAAIEAGYQTWANVANITFTRVFDAGSANIVNQLLTAVALGGSEADAQLPINGGSNIGLQTRYNFESASWAQINSGGDGFYTIVHEIGHSIGLEHTHDGTTFPGVPVNEDQNTGTNAQNQAIFSVLSYVVGWTGQPVPSLASGQAATPMAYDVAAVQAMYGANTNYNTGNNTYTLFTADGSGVGWTAIWDAGGTDTITGATATSSLVIDLREAPLSGENGGGYVSWVNGVAGGYTIANGVTVENAIGGSANDTMTGNSAANQFTGNAGNDTMDGGDGLDVAIYGATRASVTVSITDTTAAGTITATSAGLGTDTVTNIERIQFSDGTLAFDLTGAAGQTYRLYQAAFDRTPDDAGLSHNVNLMDGGLGIFDMAAAFIASAEFQQTYGENVNDTTFITLLYNNVLNRAPDDAGLSGWQDAINGGQSRAQVLFGFSESTENKANVSSAIDDGIWLV</sequence>
<evidence type="ECO:0000256" key="1">
    <source>
        <dbReference type="ARBA" id="ARBA00001913"/>
    </source>
</evidence>
<comment type="subcellular location">
    <subcellularLocation>
        <location evidence="2">Secreted</location>
    </subcellularLocation>
</comment>
<dbReference type="InterPro" id="IPR011049">
    <property type="entry name" value="Serralysin-like_metalloprot_C"/>
</dbReference>
<dbReference type="InterPro" id="IPR025282">
    <property type="entry name" value="DUF4214"/>
</dbReference>
<dbReference type="GO" id="GO:0005615">
    <property type="term" value="C:extracellular space"/>
    <property type="evidence" value="ECO:0007669"/>
    <property type="project" value="InterPro"/>
</dbReference>
<proteinExistence type="inferred from homology"/>
<keyword evidence="6" id="KW-0479">Metal-binding</keyword>
<dbReference type="OrthoDB" id="7433198at2"/>
<evidence type="ECO:0000256" key="6">
    <source>
        <dbReference type="ARBA" id="ARBA00022723"/>
    </source>
</evidence>
<dbReference type="GO" id="GO:0005509">
    <property type="term" value="F:calcium ion binding"/>
    <property type="evidence" value="ECO:0007669"/>
    <property type="project" value="InterPro"/>
</dbReference>
<dbReference type="GO" id="GO:0006508">
    <property type="term" value="P:proteolysis"/>
    <property type="evidence" value="ECO:0007669"/>
    <property type="project" value="UniProtKB-KW"/>
</dbReference>
<dbReference type="GO" id="GO:0008270">
    <property type="term" value="F:zinc ion binding"/>
    <property type="evidence" value="ECO:0007669"/>
    <property type="project" value="InterPro"/>
</dbReference>
<dbReference type="Pfam" id="PF00413">
    <property type="entry name" value="Peptidase_M10"/>
    <property type="match status" value="1"/>
</dbReference>
<keyword evidence="12" id="KW-1185">Reference proteome</keyword>
<protein>
    <submittedName>
        <fullName evidence="11">Serralysin</fullName>
    </submittedName>
</protein>
<keyword evidence="8" id="KW-0378">Hydrolase</keyword>
<reference evidence="11 12" key="1">
    <citation type="submission" date="2019-07" db="EMBL/GenBank/DDBJ databases">
        <title>Genomic Encyclopedia of Archaeal and Bacterial Type Strains, Phase II (KMG-II): from individual species to whole genera.</title>
        <authorList>
            <person name="Goeker M."/>
        </authorList>
    </citation>
    <scope>NUCLEOTIDE SEQUENCE [LARGE SCALE GENOMIC DNA]</scope>
    <source>
        <strain evidence="11 12">ATCC BAA-252</strain>
    </source>
</reference>
<dbReference type="Pfam" id="PF08548">
    <property type="entry name" value="Peptidase_M10_C"/>
    <property type="match status" value="1"/>
</dbReference>
<dbReference type="AlphaFoldDB" id="A0A562SHE9"/>
<evidence type="ECO:0000313" key="11">
    <source>
        <dbReference type="EMBL" id="TWI80707.1"/>
    </source>
</evidence>
<dbReference type="Pfam" id="PF13946">
    <property type="entry name" value="DUF4214"/>
    <property type="match status" value="1"/>
</dbReference>
<evidence type="ECO:0000256" key="2">
    <source>
        <dbReference type="ARBA" id="ARBA00004613"/>
    </source>
</evidence>
<dbReference type="Pfam" id="PF00353">
    <property type="entry name" value="HemolysinCabind"/>
    <property type="match status" value="1"/>
</dbReference>
<organism evidence="11 12">
    <name type="scientific">Roseibium hamelinense</name>
    <dbReference type="NCBI Taxonomy" id="150831"/>
    <lineage>
        <taxon>Bacteria</taxon>
        <taxon>Pseudomonadati</taxon>
        <taxon>Pseudomonadota</taxon>
        <taxon>Alphaproteobacteria</taxon>
        <taxon>Hyphomicrobiales</taxon>
        <taxon>Stappiaceae</taxon>
        <taxon>Roseibium</taxon>
    </lineage>
</organism>
<keyword evidence="5" id="KW-0645">Protease</keyword>
<evidence type="ECO:0000256" key="9">
    <source>
        <dbReference type="ARBA" id="ARBA00022833"/>
    </source>
</evidence>
<keyword evidence="9" id="KW-0862">Zinc</keyword>
<dbReference type="GO" id="GO:0031012">
    <property type="term" value="C:extracellular matrix"/>
    <property type="evidence" value="ECO:0007669"/>
    <property type="project" value="InterPro"/>
</dbReference>
<dbReference type="GO" id="GO:0004222">
    <property type="term" value="F:metalloendopeptidase activity"/>
    <property type="evidence" value="ECO:0007669"/>
    <property type="project" value="InterPro"/>
</dbReference>
<evidence type="ECO:0000256" key="5">
    <source>
        <dbReference type="ARBA" id="ARBA00022670"/>
    </source>
</evidence>
<evidence type="ECO:0000256" key="8">
    <source>
        <dbReference type="ARBA" id="ARBA00022801"/>
    </source>
</evidence>
<evidence type="ECO:0000256" key="3">
    <source>
        <dbReference type="ARBA" id="ARBA00009490"/>
    </source>
</evidence>
<dbReference type="SMART" id="SM00235">
    <property type="entry name" value="ZnMc"/>
    <property type="match status" value="1"/>
</dbReference>
<dbReference type="InterPro" id="IPR013858">
    <property type="entry name" value="Peptidase_M10B_C"/>
</dbReference>
<dbReference type="SUPFAM" id="SSF51120">
    <property type="entry name" value="beta-Roll"/>
    <property type="match status" value="1"/>
</dbReference>
<evidence type="ECO:0000256" key="7">
    <source>
        <dbReference type="ARBA" id="ARBA00022737"/>
    </source>
</evidence>
<dbReference type="InterPro" id="IPR001818">
    <property type="entry name" value="Pept_M10_metallopeptidase"/>
</dbReference>
<dbReference type="InterPro" id="IPR001343">
    <property type="entry name" value="Hemolysn_Ca-bd"/>
</dbReference>
<dbReference type="Gene3D" id="3.40.390.10">
    <property type="entry name" value="Collagenase (Catalytic Domain)"/>
    <property type="match status" value="1"/>
</dbReference>
<evidence type="ECO:0000259" key="10">
    <source>
        <dbReference type="SMART" id="SM00235"/>
    </source>
</evidence>
<accession>A0A562SHE9</accession>
<evidence type="ECO:0000256" key="4">
    <source>
        <dbReference type="ARBA" id="ARBA00022525"/>
    </source>
</evidence>
<dbReference type="Proteomes" id="UP000320593">
    <property type="component" value="Unassembled WGS sequence"/>
</dbReference>
<dbReference type="Gene3D" id="2.150.10.10">
    <property type="entry name" value="Serralysin-like metalloprotease, C-terminal"/>
    <property type="match status" value="1"/>
</dbReference>
<gene>
    <name evidence="11" type="ORF">JM93_03921</name>
</gene>
<comment type="caution">
    <text evidence="11">The sequence shown here is derived from an EMBL/GenBank/DDBJ whole genome shotgun (WGS) entry which is preliminary data.</text>
</comment>
<dbReference type="InterPro" id="IPR024079">
    <property type="entry name" value="MetalloPept_cat_dom_sf"/>
</dbReference>